<dbReference type="Proteomes" id="UP000283255">
    <property type="component" value="Unassembled WGS sequence"/>
</dbReference>
<dbReference type="OrthoDB" id="6016406at2"/>
<reference evidence="2 3" key="1">
    <citation type="submission" date="2018-09" db="EMBL/GenBank/DDBJ databases">
        <authorList>
            <person name="Wang F."/>
        </authorList>
    </citation>
    <scope>NUCLEOTIDE SEQUENCE [LARGE SCALE GENOMIC DNA]</scope>
    <source>
        <strain evidence="2 3">PLHSC7-2</strain>
    </source>
</reference>
<dbReference type="AlphaFoldDB" id="A0A418YD83"/>
<proteinExistence type="predicted"/>
<comment type="caution">
    <text evidence="2">The sequence shown here is derived from an EMBL/GenBank/DDBJ whole genome shotgun (WGS) entry which is preliminary data.</text>
</comment>
<dbReference type="RefSeq" id="WP_119911126.1">
    <property type="nucleotide sequence ID" value="NZ_QZCH01000016.1"/>
</dbReference>
<dbReference type="InterPro" id="IPR012334">
    <property type="entry name" value="Pectin_lyas_fold"/>
</dbReference>
<dbReference type="PROSITE" id="PS51257">
    <property type="entry name" value="PROKAR_LIPOPROTEIN"/>
    <property type="match status" value="1"/>
</dbReference>
<dbReference type="SUPFAM" id="SSF51126">
    <property type="entry name" value="Pectin lyase-like"/>
    <property type="match status" value="1"/>
</dbReference>
<sequence length="625" mass="66581">MNKIQQGLTVASVCWLVACGGGSGDSHNASEPASSTPQPSLPTPSITPSLSPTEPDVLADVALVPLNHPWLLRADLPQTANLTRFDWYIRPDGGTLAQCNGKVNAPYGPEASGDCAINHLFEILPPAGNQAVLQGGQSVWVAKGEYVMGRIAGRFDSSRFSACDSHWPWGCSAQAVPSGTAAQPTRIYGEGWQQGCQAPPKLIGVERNKRVINLAQSQYVEINCFELTDNAACADFHLHGYRSPSHPQHEVYLAKQQACYRSDDPEPQGGWASAGIYGPDLQHALLKQLNIHGFASAGIIAPRVKDVKVQQSRLVGNGSVGWEGDSHEGASSSGLIYFQQTEIAYNGCVEQLDGRYDGCWAQESGGYGDGLGTGDTGGNWLFERVNIYANTSDGLDLLYNNQGNVALYGVHAYNNAGNQIKVAGEDVLISNSVIDGQCDWFKGQSLLAEVTHCRASGVSISLSLATDAARAVLVNNYITGVGDGLIGVGAGQKRSKLTNGNQLQLVNNHFYGQTEALRPSDNTFFIYSSSNSNNALNYDIDFNLMGGDLKFSHGFPSCPHGASDVCATAELVSIHTGEPANSAFVGKGAGEWVGTSLLWDEVPAVDIDGKIREAGQRADIGPYQF</sequence>
<evidence type="ECO:0000313" key="3">
    <source>
        <dbReference type="Proteomes" id="UP000283255"/>
    </source>
</evidence>
<protein>
    <recommendedName>
        <fullName evidence="4">Right-handed parallel beta-helix repeat-containing protein</fullName>
    </recommendedName>
</protein>
<gene>
    <name evidence="2" type="ORF">D1Z90_12580</name>
</gene>
<organism evidence="2 3">
    <name type="scientific">Motilimonas pumila</name>
    <dbReference type="NCBI Taxonomy" id="2303987"/>
    <lineage>
        <taxon>Bacteria</taxon>
        <taxon>Pseudomonadati</taxon>
        <taxon>Pseudomonadota</taxon>
        <taxon>Gammaproteobacteria</taxon>
        <taxon>Alteromonadales</taxon>
        <taxon>Alteromonadales genera incertae sedis</taxon>
        <taxon>Motilimonas</taxon>
    </lineage>
</organism>
<name>A0A418YD83_9GAMM</name>
<evidence type="ECO:0000256" key="1">
    <source>
        <dbReference type="SAM" id="MobiDB-lite"/>
    </source>
</evidence>
<dbReference type="EMBL" id="QZCH01000016">
    <property type="protein sequence ID" value="RJG42499.1"/>
    <property type="molecule type" value="Genomic_DNA"/>
</dbReference>
<feature type="region of interest" description="Disordered" evidence="1">
    <location>
        <begin position="25"/>
        <end position="52"/>
    </location>
</feature>
<dbReference type="InterPro" id="IPR011050">
    <property type="entry name" value="Pectin_lyase_fold/virulence"/>
</dbReference>
<dbReference type="Gene3D" id="2.160.20.10">
    <property type="entry name" value="Single-stranded right-handed beta-helix, Pectin lyase-like"/>
    <property type="match status" value="1"/>
</dbReference>
<evidence type="ECO:0008006" key="4">
    <source>
        <dbReference type="Google" id="ProtNLM"/>
    </source>
</evidence>
<feature type="compositionally biased region" description="Low complexity" evidence="1">
    <location>
        <begin position="32"/>
        <end position="52"/>
    </location>
</feature>
<keyword evidence="3" id="KW-1185">Reference proteome</keyword>
<reference evidence="2 3" key="2">
    <citation type="submission" date="2019-01" db="EMBL/GenBank/DDBJ databases">
        <title>Motilimonas pumilus sp. nov., isolated from the gut of sea cucumber (Apostichopus japonicus).</title>
        <authorList>
            <person name="Wang F.-Q."/>
            <person name="Ren L.-H."/>
            <person name="Lin Y.-W."/>
            <person name="Sun G.-H."/>
            <person name="Du Z.-J."/>
            <person name="Zhao J.-X."/>
            <person name="Liu X.-J."/>
            <person name="Liu L.-J."/>
        </authorList>
    </citation>
    <scope>NUCLEOTIDE SEQUENCE [LARGE SCALE GENOMIC DNA]</scope>
    <source>
        <strain evidence="2 3">PLHSC7-2</strain>
    </source>
</reference>
<evidence type="ECO:0000313" key="2">
    <source>
        <dbReference type="EMBL" id="RJG42499.1"/>
    </source>
</evidence>
<accession>A0A418YD83</accession>